<dbReference type="SUPFAM" id="SSF53098">
    <property type="entry name" value="Ribonuclease H-like"/>
    <property type="match status" value="1"/>
</dbReference>
<dbReference type="GeneTree" id="ENSGT00530000064692"/>
<dbReference type="OMA" id="HEYCTIM"/>
<keyword evidence="3" id="KW-1185">Reference proteome</keyword>
<dbReference type="Ensembl" id="ENSKMAT00000005740.1">
    <property type="protein sequence ID" value="ENSKMAP00000005641.1"/>
    <property type="gene ID" value="ENSKMAG00000004268.1"/>
</dbReference>
<dbReference type="PANTHER" id="PTHR47501">
    <property type="entry name" value="TRANSPOSASE-RELATED"/>
    <property type="match status" value="1"/>
</dbReference>
<organism evidence="2 3">
    <name type="scientific">Kryptolebias marmoratus</name>
    <name type="common">Mangrove killifish</name>
    <name type="synonym">Rivulus marmoratus</name>
    <dbReference type="NCBI Taxonomy" id="37003"/>
    <lineage>
        <taxon>Eukaryota</taxon>
        <taxon>Metazoa</taxon>
        <taxon>Chordata</taxon>
        <taxon>Craniata</taxon>
        <taxon>Vertebrata</taxon>
        <taxon>Euteleostomi</taxon>
        <taxon>Actinopterygii</taxon>
        <taxon>Neopterygii</taxon>
        <taxon>Teleostei</taxon>
        <taxon>Neoteleostei</taxon>
        <taxon>Acanthomorphata</taxon>
        <taxon>Ovalentaria</taxon>
        <taxon>Atherinomorphae</taxon>
        <taxon>Cyprinodontiformes</taxon>
        <taxon>Rivulidae</taxon>
        <taxon>Kryptolebias</taxon>
    </lineage>
</organism>
<feature type="transmembrane region" description="Helical" evidence="1">
    <location>
        <begin position="330"/>
        <end position="353"/>
    </location>
</feature>
<evidence type="ECO:0008006" key="4">
    <source>
        <dbReference type="Google" id="ProtNLM"/>
    </source>
</evidence>
<evidence type="ECO:0000313" key="3">
    <source>
        <dbReference type="Proteomes" id="UP000264800"/>
    </source>
</evidence>
<dbReference type="InterPro" id="IPR012337">
    <property type="entry name" value="RNaseH-like_sf"/>
</dbReference>
<sequence>MHSSYSKICKHNTVSLHLTSSPFYQERLISRYVVEEIMPLSTVDSQAFRAIIHRIPTTVNSKLPHREAFSAYLEKEYAEMERNLKASLNDVNFVSTTADIWTANANNKSYMGVTLHWIHRSTLERNKAALACRRIRGRHTYDVIGAEIENIHSSYGLLNKVVATVTYNGSNFVKAFKEESTRTDDDDVTSLNLKSSQCASHTINIISTSDVEKYLTSHAESKAVYRSSIAKCTVLCTKSNRSTLASEAVEEVSKRKLLVPTSTRWNSFFDAVKRVAEIPMSDLNTLCSKLGVKCFIDREYQFLHEYCTIMKPLTAALDILQGDCVTHGELRLFCFYFCFIVFCMCVVLFAFSLGADVAHGKFKIVFVFIFAL</sequence>
<dbReference type="PANTHER" id="PTHR47501:SF7">
    <property type="entry name" value="TRANSPOSASE"/>
    <property type="match status" value="1"/>
</dbReference>
<dbReference type="Proteomes" id="UP000264800">
    <property type="component" value="Unplaced"/>
</dbReference>
<keyword evidence="1" id="KW-0812">Transmembrane</keyword>
<dbReference type="AlphaFoldDB" id="A0A3Q2ZPS5"/>
<accession>A0A3Q2ZPS5</accession>
<reference evidence="2" key="2">
    <citation type="submission" date="2025-09" db="UniProtKB">
        <authorList>
            <consortium name="Ensembl"/>
        </authorList>
    </citation>
    <scope>IDENTIFICATION</scope>
</reference>
<name>A0A3Q2ZPS5_KRYMA</name>
<evidence type="ECO:0000256" key="1">
    <source>
        <dbReference type="SAM" id="Phobius"/>
    </source>
</evidence>
<protein>
    <recommendedName>
        <fullName evidence="4">HAT C-terminal dimerisation domain-containing protein</fullName>
    </recommendedName>
</protein>
<evidence type="ECO:0000313" key="2">
    <source>
        <dbReference type="Ensembl" id="ENSKMAP00000005641.1"/>
    </source>
</evidence>
<keyword evidence="1" id="KW-1133">Transmembrane helix</keyword>
<keyword evidence="1" id="KW-0472">Membrane</keyword>
<reference evidence="2" key="1">
    <citation type="submission" date="2025-08" db="UniProtKB">
        <authorList>
            <consortium name="Ensembl"/>
        </authorList>
    </citation>
    <scope>IDENTIFICATION</scope>
</reference>
<proteinExistence type="predicted"/>